<gene>
    <name evidence="1" type="ORF">M8818_006487</name>
</gene>
<name>A0ACC3S5W0_9PEZI</name>
<dbReference type="EMBL" id="JAMKPW020000040">
    <property type="protein sequence ID" value="KAK8198620.1"/>
    <property type="molecule type" value="Genomic_DNA"/>
</dbReference>
<keyword evidence="2" id="KW-1185">Reference proteome</keyword>
<reference evidence="1" key="1">
    <citation type="submission" date="2024-02" db="EMBL/GenBank/DDBJ databases">
        <title>Metagenome Assembled Genome of Zalaria obscura JY119.</title>
        <authorList>
            <person name="Vighnesh L."/>
            <person name="Jagadeeshwari U."/>
            <person name="Venkata Ramana C."/>
            <person name="Sasikala C."/>
        </authorList>
    </citation>
    <scope>NUCLEOTIDE SEQUENCE</scope>
    <source>
        <strain evidence="1">JY119</strain>
    </source>
</reference>
<dbReference type="Proteomes" id="UP001320706">
    <property type="component" value="Unassembled WGS sequence"/>
</dbReference>
<evidence type="ECO:0000313" key="2">
    <source>
        <dbReference type="Proteomes" id="UP001320706"/>
    </source>
</evidence>
<protein>
    <submittedName>
        <fullName evidence="1">Uncharacterized protein</fullName>
    </submittedName>
</protein>
<comment type="caution">
    <text evidence="1">The sequence shown here is derived from an EMBL/GenBank/DDBJ whole genome shotgun (WGS) entry which is preliminary data.</text>
</comment>
<accession>A0ACC3S5W0</accession>
<sequence length="408" mass="45769">MTVAVRSDPLQEAAISSASIMRPEADMACENTDRRQANTDNLHGHHVYQDRNDIVYRQLYTITIIGPAVTMTASTPPSTSFTATRINTTTFLITEDDSYAEHPFIYAKLHPNAPLLILSDTGCDSPRDKDHQIVHLKALLETHALACNNGLPLNPLQGGRRRDYMIICTHCHYDHIGGIEQLATRQATIVASKHGRSFIEEDLATHSLCKYRRMRTPRYRVSHWAEDREDLKWPLSSSMSKVNLGITTLQTPGHTPDSLAWYDSSERHLYVGDSFYEMGSDGMPIIFPKEGDWVTFMRSMGALRDFVLEQNAVVEGVEEGWVEVLPRVKVGCGHQTAAADAEEMVEAVVGIFERIIAGKVPVVMSEEVRGEVYDLWKEEGEGVRFSVRAPRRLCEEARRHRGGAFAST</sequence>
<proteinExistence type="predicted"/>
<organism evidence="1 2">
    <name type="scientific">Zalaria obscura</name>
    <dbReference type="NCBI Taxonomy" id="2024903"/>
    <lineage>
        <taxon>Eukaryota</taxon>
        <taxon>Fungi</taxon>
        <taxon>Dikarya</taxon>
        <taxon>Ascomycota</taxon>
        <taxon>Pezizomycotina</taxon>
        <taxon>Dothideomycetes</taxon>
        <taxon>Dothideomycetidae</taxon>
        <taxon>Dothideales</taxon>
        <taxon>Zalariaceae</taxon>
        <taxon>Zalaria</taxon>
    </lineage>
</organism>
<evidence type="ECO:0000313" key="1">
    <source>
        <dbReference type="EMBL" id="KAK8198620.1"/>
    </source>
</evidence>